<dbReference type="InterPro" id="IPR036388">
    <property type="entry name" value="WH-like_DNA-bd_sf"/>
</dbReference>
<feature type="domain" description="Transcription regulator PadR N-terminal" evidence="1">
    <location>
        <begin position="14"/>
        <end position="86"/>
    </location>
</feature>
<proteinExistence type="predicted"/>
<gene>
    <name evidence="2" type="ORF">B5E75_13840</name>
</gene>
<reference evidence="2 3" key="1">
    <citation type="journal article" date="2018" name="BMC Genomics">
        <title>Whole genome sequencing and function prediction of 133 gut anaerobes isolated from chicken caecum in pure cultures.</title>
        <authorList>
            <person name="Medvecky M."/>
            <person name="Cejkova D."/>
            <person name="Polansky O."/>
            <person name="Karasova D."/>
            <person name="Kubasova T."/>
            <person name="Cizek A."/>
            <person name="Rychlik I."/>
        </authorList>
    </citation>
    <scope>NUCLEOTIDE SEQUENCE [LARGE SCALE GENOMIC DNA]</scope>
    <source>
        <strain evidence="2 3">An13</strain>
    </source>
</reference>
<dbReference type="SUPFAM" id="SSF46785">
    <property type="entry name" value="Winged helix' DNA-binding domain"/>
    <property type="match status" value="1"/>
</dbReference>
<accession>A0A1Y4SJR3</accession>
<dbReference type="PANTHER" id="PTHR33169">
    <property type="entry name" value="PADR-FAMILY TRANSCRIPTIONAL REGULATOR"/>
    <property type="match status" value="1"/>
</dbReference>
<keyword evidence="3" id="KW-1185">Reference proteome</keyword>
<dbReference type="PANTHER" id="PTHR33169:SF24">
    <property type="entry name" value="TRANSCRIPTIONAL REGULATOR, PADR FAMILY"/>
    <property type="match status" value="1"/>
</dbReference>
<name>A0A1Y4SJR3_9FIRM</name>
<protein>
    <submittedName>
        <fullName evidence="2">PadR family transcriptional regulator</fullName>
    </submittedName>
</protein>
<dbReference type="OrthoDB" id="9808017at2"/>
<evidence type="ECO:0000313" key="2">
    <source>
        <dbReference type="EMBL" id="OUQ30138.1"/>
    </source>
</evidence>
<dbReference type="AlphaFoldDB" id="A0A1Y4SJR3"/>
<dbReference type="InterPro" id="IPR036390">
    <property type="entry name" value="WH_DNA-bd_sf"/>
</dbReference>
<dbReference type="InterPro" id="IPR052509">
    <property type="entry name" value="Metal_resp_DNA-bind_regulator"/>
</dbReference>
<organism evidence="2 3">
    <name type="scientific">Massilimicrobiota timonensis</name>
    <dbReference type="NCBI Taxonomy" id="1776392"/>
    <lineage>
        <taxon>Bacteria</taxon>
        <taxon>Bacillati</taxon>
        <taxon>Bacillota</taxon>
        <taxon>Erysipelotrichia</taxon>
        <taxon>Erysipelotrichales</taxon>
        <taxon>Erysipelotrichaceae</taxon>
        <taxon>Massilimicrobiota</taxon>
    </lineage>
</organism>
<dbReference type="Proteomes" id="UP000195305">
    <property type="component" value="Unassembled WGS sequence"/>
</dbReference>
<comment type="caution">
    <text evidence="2">The sequence shown here is derived from an EMBL/GenBank/DDBJ whole genome shotgun (WGS) entry which is preliminary data.</text>
</comment>
<sequence>MPKRNIYFKFEMLILSILQYKDCYGYELTQIIKRLSDDVIDIKEGVLYPNLYKLLQTGYISSYDQLVNRKVRVYYHLEESGKEYLKVILREYLLWEEKIDKIIHCKKEDIDE</sequence>
<evidence type="ECO:0000313" key="3">
    <source>
        <dbReference type="Proteomes" id="UP000195305"/>
    </source>
</evidence>
<dbReference type="Gene3D" id="1.10.10.10">
    <property type="entry name" value="Winged helix-like DNA-binding domain superfamily/Winged helix DNA-binding domain"/>
    <property type="match status" value="1"/>
</dbReference>
<evidence type="ECO:0000259" key="1">
    <source>
        <dbReference type="Pfam" id="PF03551"/>
    </source>
</evidence>
<dbReference type="RefSeq" id="WP_087360465.1">
    <property type="nucleotide sequence ID" value="NZ_AP031415.1"/>
</dbReference>
<dbReference type="InterPro" id="IPR005149">
    <property type="entry name" value="Tscrpt_reg_PadR_N"/>
</dbReference>
<dbReference type="EMBL" id="NFLJ01000068">
    <property type="protein sequence ID" value="OUQ30138.1"/>
    <property type="molecule type" value="Genomic_DNA"/>
</dbReference>
<dbReference type="Pfam" id="PF03551">
    <property type="entry name" value="PadR"/>
    <property type="match status" value="1"/>
</dbReference>